<accession>A0A822XP63</accession>
<feature type="transmembrane region" description="Helical" evidence="1">
    <location>
        <begin position="21"/>
        <end position="38"/>
    </location>
</feature>
<comment type="caution">
    <text evidence="2">The sequence shown here is derived from an EMBL/GenBank/DDBJ whole genome shotgun (WGS) entry which is preliminary data.</text>
</comment>
<organism evidence="2 3">
    <name type="scientific">Nelumbo nucifera</name>
    <name type="common">Sacred lotus</name>
    <dbReference type="NCBI Taxonomy" id="4432"/>
    <lineage>
        <taxon>Eukaryota</taxon>
        <taxon>Viridiplantae</taxon>
        <taxon>Streptophyta</taxon>
        <taxon>Embryophyta</taxon>
        <taxon>Tracheophyta</taxon>
        <taxon>Spermatophyta</taxon>
        <taxon>Magnoliopsida</taxon>
        <taxon>Proteales</taxon>
        <taxon>Nelumbonaceae</taxon>
        <taxon>Nelumbo</taxon>
    </lineage>
</organism>
<dbReference type="Proteomes" id="UP000607653">
    <property type="component" value="Unassembled WGS sequence"/>
</dbReference>
<evidence type="ECO:0000256" key="1">
    <source>
        <dbReference type="SAM" id="Phobius"/>
    </source>
</evidence>
<evidence type="ECO:0000313" key="3">
    <source>
        <dbReference type="Proteomes" id="UP000607653"/>
    </source>
</evidence>
<dbReference type="EMBL" id="DUZY01000001">
    <property type="protein sequence ID" value="DAD23404.1"/>
    <property type="molecule type" value="Genomic_DNA"/>
</dbReference>
<keyword evidence="1" id="KW-0472">Membrane</keyword>
<name>A0A822XP63_NELNU</name>
<proteinExistence type="predicted"/>
<sequence>MDMLLSFSSFFFFARRMEIPFYFSFSFLSFVLVGAWRFDGGISVGV</sequence>
<keyword evidence="1" id="KW-1133">Transmembrane helix</keyword>
<evidence type="ECO:0000313" key="2">
    <source>
        <dbReference type="EMBL" id="DAD23404.1"/>
    </source>
</evidence>
<keyword evidence="3" id="KW-1185">Reference proteome</keyword>
<protein>
    <submittedName>
        <fullName evidence="2">Uncharacterized protein</fullName>
    </submittedName>
</protein>
<keyword evidence="1" id="KW-0812">Transmembrane</keyword>
<reference evidence="2 3" key="1">
    <citation type="journal article" date="2020" name="Mol. Biol. Evol.">
        <title>Distinct Expression and Methylation Patterns for Genes with Different Fates following a Single Whole-Genome Duplication in Flowering Plants.</title>
        <authorList>
            <person name="Shi T."/>
            <person name="Rahmani R.S."/>
            <person name="Gugger P.F."/>
            <person name="Wang M."/>
            <person name="Li H."/>
            <person name="Zhang Y."/>
            <person name="Li Z."/>
            <person name="Wang Q."/>
            <person name="Van de Peer Y."/>
            <person name="Marchal K."/>
            <person name="Chen J."/>
        </authorList>
    </citation>
    <scope>NUCLEOTIDE SEQUENCE [LARGE SCALE GENOMIC DNA]</scope>
    <source>
        <tissue evidence="2">Leaf</tissue>
    </source>
</reference>
<dbReference type="AlphaFoldDB" id="A0A822XP63"/>
<gene>
    <name evidence="2" type="ORF">HUJ06_024867</name>
</gene>